<feature type="transmembrane region" description="Helical" evidence="1">
    <location>
        <begin position="93"/>
        <end position="121"/>
    </location>
</feature>
<proteinExistence type="predicted"/>
<feature type="transmembrane region" description="Helical" evidence="1">
    <location>
        <begin position="15"/>
        <end position="34"/>
    </location>
</feature>
<feature type="transmembrane region" description="Helical" evidence="1">
    <location>
        <begin position="168"/>
        <end position="191"/>
    </location>
</feature>
<dbReference type="RefSeq" id="WP_204012368.1">
    <property type="nucleotide sequence ID" value="NZ_BOPG01000112.1"/>
</dbReference>
<feature type="transmembrane region" description="Helical" evidence="1">
    <location>
        <begin position="211"/>
        <end position="232"/>
    </location>
</feature>
<gene>
    <name evidence="2" type="ORF">Vau01_117480</name>
</gene>
<keyword evidence="1" id="KW-0472">Membrane</keyword>
<evidence type="ECO:0000256" key="1">
    <source>
        <dbReference type="SAM" id="Phobius"/>
    </source>
</evidence>
<dbReference type="Proteomes" id="UP000612585">
    <property type="component" value="Unassembled WGS sequence"/>
</dbReference>
<feature type="transmembrane region" description="Helical" evidence="1">
    <location>
        <begin position="46"/>
        <end position="67"/>
    </location>
</feature>
<accession>A0A8J3ZHI4</accession>
<organism evidence="2 3">
    <name type="scientific">Virgisporangium aurantiacum</name>
    <dbReference type="NCBI Taxonomy" id="175570"/>
    <lineage>
        <taxon>Bacteria</taxon>
        <taxon>Bacillati</taxon>
        <taxon>Actinomycetota</taxon>
        <taxon>Actinomycetes</taxon>
        <taxon>Micromonosporales</taxon>
        <taxon>Micromonosporaceae</taxon>
        <taxon>Virgisporangium</taxon>
    </lineage>
</organism>
<keyword evidence="3" id="KW-1185">Reference proteome</keyword>
<feature type="transmembrane region" description="Helical" evidence="1">
    <location>
        <begin position="141"/>
        <end position="161"/>
    </location>
</feature>
<protein>
    <submittedName>
        <fullName evidence="2">ABC transporter permease</fullName>
    </submittedName>
</protein>
<keyword evidence="1" id="KW-0812">Transmembrane</keyword>
<evidence type="ECO:0000313" key="2">
    <source>
        <dbReference type="EMBL" id="GIJ64232.1"/>
    </source>
</evidence>
<evidence type="ECO:0000313" key="3">
    <source>
        <dbReference type="Proteomes" id="UP000612585"/>
    </source>
</evidence>
<dbReference type="AlphaFoldDB" id="A0A8J3ZHI4"/>
<reference evidence="2" key="1">
    <citation type="submission" date="2021-01" db="EMBL/GenBank/DDBJ databases">
        <title>Whole genome shotgun sequence of Virgisporangium aurantiacum NBRC 16421.</title>
        <authorList>
            <person name="Komaki H."/>
            <person name="Tamura T."/>
        </authorList>
    </citation>
    <scope>NUCLEOTIDE SEQUENCE</scope>
    <source>
        <strain evidence="2">NBRC 16421</strain>
    </source>
</reference>
<sequence>MPAEILRLRTIRTPWVLLAVAQLVIVAGATGPFANGDRTDPAIARAGAAHLGLAALFTLVLGIMAVAGEHRHRTITDTYLTQPHRGRVLADKLIVHTGAGALFGLVGAVTAIAATAVAAAATDVTVDWSDSLLWRTVAGGVAWNIAFAALGVGIGALVPNVTAAVTGALAWLALVEGVVASLVGSTVSQWLPFAAGSALGNLPTGADGLPQWGAAALLVGYVALAGAAATIVTDRRDIT</sequence>
<keyword evidence="1" id="KW-1133">Transmembrane helix</keyword>
<dbReference type="EMBL" id="BOPG01000112">
    <property type="protein sequence ID" value="GIJ64232.1"/>
    <property type="molecule type" value="Genomic_DNA"/>
</dbReference>
<comment type="caution">
    <text evidence="2">The sequence shown here is derived from an EMBL/GenBank/DDBJ whole genome shotgun (WGS) entry which is preliminary data.</text>
</comment>
<name>A0A8J3ZHI4_9ACTN</name>